<name>A0A9D1FC24_9FIRM</name>
<evidence type="ECO:0000313" key="3">
    <source>
        <dbReference type="EMBL" id="HIS66015.1"/>
    </source>
</evidence>
<dbReference type="SUPFAM" id="SSF52980">
    <property type="entry name" value="Restriction endonuclease-like"/>
    <property type="match status" value="1"/>
</dbReference>
<dbReference type="InterPro" id="IPR011335">
    <property type="entry name" value="Restrct_endonuc-II-like"/>
</dbReference>
<organism evidence="3 4">
    <name type="scientific">Candidatus Scatomorpha merdipullorum</name>
    <dbReference type="NCBI Taxonomy" id="2840927"/>
    <lineage>
        <taxon>Bacteria</taxon>
        <taxon>Bacillati</taxon>
        <taxon>Bacillota</taxon>
        <taxon>Clostridia</taxon>
        <taxon>Eubacteriales</taxon>
        <taxon>Candidatus Scatomorpha</taxon>
    </lineage>
</organism>
<dbReference type="EMBL" id="DVJK01000015">
    <property type="protein sequence ID" value="HIS66015.1"/>
    <property type="molecule type" value="Genomic_DNA"/>
</dbReference>
<dbReference type="PANTHER" id="PTHR34039">
    <property type="entry name" value="UPF0102 PROTEIN YRAN"/>
    <property type="match status" value="1"/>
</dbReference>
<dbReference type="InterPro" id="IPR011856">
    <property type="entry name" value="tRNA_endonuc-like_dom_sf"/>
</dbReference>
<dbReference type="AlphaFoldDB" id="A0A9D1FC24"/>
<reference evidence="3" key="1">
    <citation type="submission" date="2020-10" db="EMBL/GenBank/DDBJ databases">
        <authorList>
            <person name="Gilroy R."/>
        </authorList>
    </citation>
    <scope>NUCLEOTIDE SEQUENCE</scope>
    <source>
        <strain evidence="3">ChiHjej10B9-9673</strain>
    </source>
</reference>
<gene>
    <name evidence="3" type="ORF">IAC18_00495</name>
</gene>
<evidence type="ECO:0000256" key="1">
    <source>
        <dbReference type="ARBA" id="ARBA00006738"/>
    </source>
</evidence>
<dbReference type="HAMAP" id="MF_00048">
    <property type="entry name" value="UPF0102"/>
    <property type="match status" value="1"/>
</dbReference>
<evidence type="ECO:0000313" key="4">
    <source>
        <dbReference type="Proteomes" id="UP000824001"/>
    </source>
</evidence>
<sequence length="139" mass="15825">MTDAERRKRARLRAAAAEAACAEYLRRKGYTVLDKNYFCRGGELDLVAELNTGGLLSKRLASLRRGYTVFVEVKYRSTDYAGRPLEAVTERKKERIRRAAALWLVQNEERALQPRFDVMEVTDAPGGGFLINHIENAFE</sequence>
<dbReference type="InterPro" id="IPR003509">
    <property type="entry name" value="UPF0102_YraN-like"/>
</dbReference>
<dbReference type="Proteomes" id="UP000824001">
    <property type="component" value="Unassembled WGS sequence"/>
</dbReference>
<dbReference type="Gene3D" id="3.40.1350.10">
    <property type="match status" value="1"/>
</dbReference>
<evidence type="ECO:0000256" key="2">
    <source>
        <dbReference type="HAMAP-Rule" id="MF_00048"/>
    </source>
</evidence>
<reference evidence="3" key="2">
    <citation type="journal article" date="2021" name="PeerJ">
        <title>Extensive microbial diversity within the chicken gut microbiome revealed by metagenomics and culture.</title>
        <authorList>
            <person name="Gilroy R."/>
            <person name="Ravi A."/>
            <person name="Getino M."/>
            <person name="Pursley I."/>
            <person name="Horton D.L."/>
            <person name="Alikhan N.F."/>
            <person name="Baker D."/>
            <person name="Gharbi K."/>
            <person name="Hall N."/>
            <person name="Watson M."/>
            <person name="Adriaenssens E.M."/>
            <person name="Foster-Nyarko E."/>
            <person name="Jarju S."/>
            <person name="Secka A."/>
            <person name="Antonio M."/>
            <person name="Oren A."/>
            <person name="Chaudhuri R.R."/>
            <person name="La Ragione R."/>
            <person name="Hildebrand F."/>
            <person name="Pallen M.J."/>
        </authorList>
    </citation>
    <scope>NUCLEOTIDE SEQUENCE</scope>
    <source>
        <strain evidence="3">ChiHjej10B9-9673</strain>
    </source>
</reference>
<accession>A0A9D1FC24</accession>
<proteinExistence type="inferred from homology"/>
<dbReference type="GO" id="GO:0003676">
    <property type="term" value="F:nucleic acid binding"/>
    <property type="evidence" value="ECO:0007669"/>
    <property type="project" value="InterPro"/>
</dbReference>
<comment type="similarity">
    <text evidence="1 2">Belongs to the UPF0102 family.</text>
</comment>
<comment type="caution">
    <text evidence="3">The sequence shown here is derived from an EMBL/GenBank/DDBJ whole genome shotgun (WGS) entry which is preliminary data.</text>
</comment>
<dbReference type="PANTHER" id="PTHR34039:SF1">
    <property type="entry name" value="UPF0102 PROTEIN YRAN"/>
    <property type="match status" value="1"/>
</dbReference>
<dbReference type="Pfam" id="PF02021">
    <property type="entry name" value="UPF0102"/>
    <property type="match status" value="1"/>
</dbReference>
<dbReference type="CDD" id="cd20736">
    <property type="entry name" value="PoNe_Nuclease"/>
    <property type="match status" value="1"/>
</dbReference>
<protein>
    <recommendedName>
        <fullName evidence="2">UPF0102 protein IAC18_00495</fullName>
    </recommendedName>
</protein>